<evidence type="ECO:0000313" key="6">
    <source>
        <dbReference type="EMBL" id="MFC6147426.1"/>
    </source>
</evidence>
<name>A0ABW1QDP9_9CORY</name>
<comment type="caution">
    <text evidence="6">The sequence shown here is derived from an EMBL/GenBank/DDBJ whole genome shotgun (WGS) entry which is preliminary data.</text>
</comment>
<dbReference type="PRINTS" id="PR00368">
    <property type="entry name" value="FADPNR"/>
</dbReference>
<evidence type="ECO:0000256" key="2">
    <source>
        <dbReference type="ARBA" id="ARBA00022630"/>
    </source>
</evidence>
<comment type="cofactor">
    <cofactor evidence="1">
        <name>FAD</name>
        <dbReference type="ChEBI" id="CHEBI:57692"/>
    </cofactor>
</comment>
<proteinExistence type="predicted"/>
<dbReference type="PRINTS" id="PR00469">
    <property type="entry name" value="PNDRDTASEII"/>
</dbReference>
<gene>
    <name evidence="6" type="ORF">ACFPUZ_11500</name>
</gene>
<dbReference type="Pfam" id="PF07992">
    <property type="entry name" value="Pyr_redox_2"/>
    <property type="match status" value="1"/>
</dbReference>
<accession>A0ABW1QDP9</accession>
<dbReference type="InterPro" id="IPR023753">
    <property type="entry name" value="FAD/NAD-binding_dom"/>
</dbReference>
<sequence>MERIVIVGHSIAGLTCGDTLRQRGFAGELTYIGAEDVPAYPRPSLSKAALLPGAGSDIAPLPSFGEATELLGRRAVSLDTAARTVLLDDTTALPYDGLVIATGSRARRLTDSPREFTLRFLADAQVLRERLLQRPRVSIIGGGPLGMEVASGAVGLGCEVTLLNPGVPLSQHLGPLLGGILAELAAEAGVRILDTLVESVAETDTGMAVTLPSGEVLASDIVFTGIGDDPDVGWLADSGLLIDARLLVDTRQRVLGHPGIVACGDVCWIDGPDGPRRSPVWTSALEQGRIAAGGLLDGDAAPERHHPFYFWTDQWGVNLKVSGTPPREEVAPEVVEGSLEERSFIIRWPEHGAAAALDRRMPVPRLHRLAAGATPR</sequence>
<dbReference type="SUPFAM" id="SSF55424">
    <property type="entry name" value="FAD/NAD-linked reductases, dimerisation (C-terminal) domain"/>
    <property type="match status" value="1"/>
</dbReference>
<dbReference type="InterPro" id="IPR016156">
    <property type="entry name" value="FAD/NAD-linked_Rdtase_dimer_sf"/>
</dbReference>
<keyword evidence="3" id="KW-0274">FAD</keyword>
<dbReference type="RefSeq" id="WP_377002034.1">
    <property type="nucleotide sequence ID" value="NZ_JBHSQE010000009.1"/>
</dbReference>
<dbReference type="PANTHER" id="PTHR43557:SF2">
    <property type="entry name" value="RIESKE DOMAIN-CONTAINING PROTEIN-RELATED"/>
    <property type="match status" value="1"/>
</dbReference>
<protein>
    <submittedName>
        <fullName evidence="6">NAD(P)/FAD-dependent oxidoreductase</fullName>
    </submittedName>
</protein>
<keyword evidence="4" id="KW-0560">Oxidoreductase</keyword>
<dbReference type="Gene3D" id="3.50.50.60">
    <property type="entry name" value="FAD/NAD(P)-binding domain"/>
    <property type="match status" value="2"/>
</dbReference>
<dbReference type="Gene3D" id="3.30.390.30">
    <property type="match status" value="1"/>
</dbReference>
<organism evidence="6 7">
    <name type="scientific">Corynebacterium nasicanis</name>
    <dbReference type="NCBI Taxonomy" id="1448267"/>
    <lineage>
        <taxon>Bacteria</taxon>
        <taxon>Bacillati</taxon>
        <taxon>Actinomycetota</taxon>
        <taxon>Actinomycetes</taxon>
        <taxon>Mycobacteriales</taxon>
        <taxon>Corynebacteriaceae</taxon>
        <taxon>Corynebacterium</taxon>
    </lineage>
</organism>
<dbReference type="PANTHER" id="PTHR43557">
    <property type="entry name" value="APOPTOSIS-INDUCING FACTOR 1"/>
    <property type="match status" value="1"/>
</dbReference>
<evidence type="ECO:0000259" key="5">
    <source>
        <dbReference type="Pfam" id="PF07992"/>
    </source>
</evidence>
<reference evidence="7" key="1">
    <citation type="journal article" date="2019" name="Int. J. Syst. Evol. Microbiol.">
        <title>The Global Catalogue of Microorganisms (GCM) 10K type strain sequencing project: providing services to taxonomists for standard genome sequencing and annotation.</title>
        <authorList>
            <consortium name="The Broad Institute Genomics Platform"/>
            <consortium name="The Broad Institute Genome Sequencing Center for Infectious Disease"/>
            <person name="Wu L."/>
            <person name="Ma J."/>
        </authorList>
    </citation>
    <scope>NUCLEOTIDE SEQUENCE [LARGE SCALE GENOMIC DNA]</scope>
    <source>
        <strain evidence="7">CCUG 51943</strain>
    </source>
</reference>
<dbReference type="EMBL" id="JBHSQE010000009">
    <property type="protein sequence ID" value="MFC6147426.1"/>
    <property type="molecule type" value="Genomic_DNA"/>
</dbReference>
<keyword evidence="7" id="KW-1185">Reference proteome</keyword>
<keyword evidence="2" id="KW-0285">Flavoprotein</keyword>
<dbReference type="SUPFAM" id="SSF51905">
    <property type="entry name" value="FAD/NAD(P)-binding domain"/>
    <property type="match status" value="1"/>
</dbReference>
<dbReference type="Proteomes" id="UP001596244">
    <property type="component" value="Unassembled WGS sequence"/>
</dbReference>
<feature type="domain" description="FAD/NAD(P)-binding" evidence="5">
    <location>
        <begin position="3"/>
        <end position="288"/>
    </location>
</feature>
<dbReference type="InterPro" id="IPR050446">
    <property type="entry name" value="FAD-oxidoreductase/Apoptosis"/>
</dbReference>
<evidence type="ECO:0000313" key="7">
    <source>
        <dbReference type="Proteomes" id="UP001596244"/>
    </source>
</evidence>
<evidence type="ECO:0000256" key="3">
    <source>
        <dbReference type="ARBA" id="ARBA00022827"/>
    </source>
</evidence>
<dbReference type="InterPro" id="IPR036188">
    <property type="entry name" value="FAD/NAD-bd_sf"/>
</dbReference>
<evidence type="ECO:0000256" key="4">
    <source>
        <dbReference type="ARBA" id="ARBA00023002"/>
    </source>
</evidence>
<evidence type="ECO:0000256" key="1">
    <source>
        <dbReference type="ARBA" id="ARBA00001974"/>
    </source>
</evidence>